<dbReference type="InterPro" id="IPR038225">
    <property type="entry name" value="TagF_sf"/>
</dbReference>
<feature type="domain" description="PPM-type phosphatase" evidence="1">
    <location>
        <begin position="261"/>
        <end position="494"/>
    </location>
</feature>
<dbReference type="AlphaFoldDB" id="A0AAE3G1K6"/>
<comment type="caution">
    <text evidence="2">The sequence shown here is derived from an EMBL/GenBank/DDBJ whole genome shotgun (WGS) entry which is preliminary data.</text>
</comment>
<dbReference type="EMBL" id="JALJXV010000002">
    <property type="protein sequence ID" value="MCP1673920.1"/>
    <property type="molecule type" value="Genomic_DNA"/>
</dbReference>
<dbReference type="SMART" id="SM00332">
    <property type="entry name" value="PP2Cc"/>
    <property type="match status" value="1"/>
</dbReference>
<proteinExistence type="predicted"/>
<evidence type="ECO:0000313" key="3">
    <source>
        <dbReference type="Proteomes" id="UP001205843"/>
    </source>
</evidence>
<organism evidence="2 3">
    <name type="scientific">Natronocella acetinitrilica</name>
    <dbReference type="NCBI Taxonomy" id="414046"/>
    <lineage>
        <taxon>Bacteria</taxon>
        <taxon>Pseudomonadati</taxon>
        <taxon>Pseudomonadota</taxon>
        <taxon>Gammaproteobacteria</taxon>
        <taxon>Chromatiales</taxon>
        <taxon>Ectothiorhodospiraceae</taxon>
        <taxon>Natronocella</taxon>
    </lineage>
</organism>
<dbReference type="SMART" id="SM00331">
    <property type="entry name" value="PP2C_SIG"/>
    <property type="match status" value="1"/>
</dbReference>
<gene>
    <name evidence="2" type="ORF">J2T57_001019</name>
</gene>
<dbReference type="Gene3D" id="3.40.1730.10">
    <property type="entry name" value="pa0076 domain"/>
    <property type="match status" value="1"/>
</dbReference>
<reference evidence="2" key="1">
    <citation type="submission" date="2022-03" db="EMBL/GenBank/DDBJ databases">
        <title>Genomic Encyclopedia of Type Strains, Phase III (KMG-III): the genomes of soil and plant-associated and newly described type strains.</title>
        <authorList>
            <person name="Whitman W."/>
        </authorList>
    </citation>
    <scope>NUCLEOTIDE SEQUENCE</scope>
    <source>
        <strain evidence="2">ANL 6-2</strain>
    </source>
</reference>
<name>A0AAE3G1K6_9GAMM</name>
<dbReference type="CDD" id="cd00143">
    <property type="entry name" value="PP2Cc"/>
    <property type="match status" value="1"/>
</dbReference>
<protein>
    <submittedName>
        <fullName evidence="2">Type VI secretion system protein ImpM</fullName>
    </submittedName>
</protein>
<dbReference type="Pfam" id="PF13672">
    <property type="entry name" value="PP2C_2"/>
    <property type="match status" value="1"/>
</dbReference>
<evidence type="ECO:0000259" key="1">
    <source>
        <dbReference type="PROSITE" id="PS51746"/>
    </source>
</evidence>
<dbReference type="SUPFAM" id="SSF81606">
    <property type="entry name" value="PP2C-like"/>
    <property type="match status" value="1"/>
</dbReference>
<dbReference type="InterPro" id="IPR036457">
    <property type="entry name" value="PPM-type-like_dom_sf"/>
</dbReference>
<dbReference type="NCBIfam" id="TIGR03373">
    <property type="entry name" value="VI_minor_4"/>
    <property type="match status" value="1"/>
</dbReference>
<evidence type="ECO:0000313" key="2">
    <source>
        <dbReference type="EMBL" id="MCP1673920.1"/>
    </source>
</evidence>
<dbReference type="InterPro" id="IPR001932">
    <property type="entry name" value="PPM-type_phosphatase-like_dom"/>
</dbReference>
<dbReference type="Gene3D" id="3.60.40.10">
    <property type="entry name" value="PPM-type phosphatase domain"/>
    <property type="match status" value="1"/>
</dbReference>
<dbReference type="Pfam" id="PF09867">
    <property type="entry name" value="TagF_N"/>
    <property type="match status" value="1"/>
</dbReference>
<dbReference type="Proteomes" id="UP001205843">
    <property type="component" value="Unassembled WGS sequence"/>
</dbReference>
<dbReference type="RefSeq" id="WP_253475229.1">
    <property type="nucleotide sequence ID" value="NZ_JALJXV010000002.1"/>
</dbReference>
<sequence>MAAGQAMGFHGKLPGRGDFVRRRVSGDFLERWDPWLERCIHASRRALGDAWLDAYLTSPIWRFALGRGTCGGACTGVLMPSVDAVGRYYPLTLVRPLPGGSTLLTLPVEDSDWFETVEQLALSALEGGDDFDLGLFDQSVHDIGRKLAPRVTEETSRLLDPLRGPVRFRLQNLSDVMPALLTAQQALASGDQGFSLWWTEGSERIAPCLFMLGGLPQPEQFAAMIDGEWHRHGWDSRTVRWQAATSSAMDQAELVEVPLNLRSAAQTHVGKVRQINEDAWLDRPDLGLWAVADGVGGHDAGDVASRAVVDSLQQVRTGGELQERLAAAREMLRLTNEHLACAASRPDKPVRSASTVVALFAGGHECAWLWAGDSRLYRLRGGELTRCTRDHSLVQDMVDRGELQEAQAAGHPQANVITRAVGAAASLELEHRYSDLQPGDRYLLCSDGIHGAIEETVIARALRAESPQGAVDALTAAVLGGPAKDNCTAVAVFCD</sequence>
<dbReference type="PROSITE" id="PS51746">
    <property type="entry name" value="PPM_2"/>
    <property type="match status" value="1"/>
</dbReference>
<keyword evidence="3" id="KW-1185">Reference proteome</keyword>
<dbReference type="InterPro" id="IPR017748">
    <property type="entry name" value="TagF"/>
</dbReference>
<accession>A0AAE3G1K6</accession>